<accession>Q9ZN67</accession>
<geneLocation type="plasmid" evidence="1">
    <name>pRAO1</name>
</geneLocation>
<organism evidence="1">
    <name type="scientific">Ruminobacter amylophilus</name>
    <dbReference type="NCBI Taxonomy" id="867"/>
    <lineage>
        <taxon>Bacteria</taxon>
        <taxon>Pseudomonadati</taxon>
        <taxon>Pseudomonadota</taxon>
        <taxon>Gammaproteobacteria</taxon>
        <taxon>Aeromonadales</taxon>
        <taxon>Succinivibrionaceae</taxon>
        <taxon>Ruminobacter</taxon>
    </lineage>
</organism>
<protein>
    <submittedName>
        <fullName evidence="1">ORF2 protein</fullName>
    </submittedName>
</protein>
<proteinExistence type="predicted"/>
<reference evidence="1" key="1">
    <citation type="submission" date="1999-01" db="EMBL/GenBank/DDBJ databases">
        <title>Sequence analysis of Ruminobacter amylophilus plasmid pRAO1.</title>
        <authorList>
            <person name="Ogata K."/>
            <person name="Aminov R.I."/>
            <person name="Minato H."/>
            <person name="Tajima K."/>
            <person name="Nakamura M."/>
            <person name="Nagamine T."/>
            <person name="Benno Y."/>
        </authorList>
    </citation>
    <scope>NUCLEOTIDE SEQUENCE</scope>
    <source>
        <strain evidence="1">NIAH-3</strain>
        <plasmid evidence="1">pRAO1</plasmid>
    </source>
</reference>
<sequence>MDWSKQELEKIEAVMKHLNAIISVTTGTSVKLDAEKEQVQFFSESGRMYKTISVAGDSPLAVAKDVIKQID</sequence>
<keyword evidence="1" id="KW-0614">Plasmid</keyword>
<gene>
    <name evidence="1" type="primary">ORF2</name>
</gene>
<dbReference type="EMBL" id="AB022866">
    <property type="protein sequence ID" value="BAA74511.1"/>
    <property type="molecule type" value="Genomic_DNA"/>
</dbReference>
<dbReference type="AlphaFoldDB" id="Q9ZN67"/>
<evidence type="ECO:0000313" key="1">
    <source>
        <dbReference type="EMBL" id="BAA74511.1"/>
    </source>
</evidence>
<name>Q9ZN67_9GAMM</name>